<dbReference type="Proteomes" id="UP001500556">
    <property type="component" value="Unassembled WGS sequence"/>
</dbReference>
<evidence type="ECO:0000313" key="2">
    <source>
        <dbReference type="EMBL" id="GAA4722708.1"/>
    </source>
</evidence>
<keyword evidence="3" id="KW-1185">Reference proteome</keyword>
<feature type="region of interest" description="Disordered" evidence="1">
    <location>
        <begin position="155"/>
        <end position="180"/>
    </location>
</feature>
<name>A0ABP8Y8G9_9MICO</name>
<organism evidence="2 3">
    <name type="scientific">Pedococcus ginsenosidimutans</name>
    <dbReference type="NCBI Taxonomy" id="490570"/>
    <lineage>
        <taxon>Bacteria</taxon>
        <taxon>Bacillati</taxon>
        <taxon>Actinomycetota</taxon>
        <taxon>Actinomycetes</taxon>
        <taxon>Micrococcales</taxon>
        <taxon>Intrasporangiaceae</taxon>
        <taxon>Pedococcus</taxon>
    </lineage>
</organism>
<evidence type="ECO:0000313" key="3">
    <source>
        <dbReference type="Proteomes" id="UP001500556"/>
    </source>
</evidence>
<comment type="caution">
    <text evidence="2">The sequence shown here is derived from an EMBL/GenBank/DDBJ whole genome shotgun (WGS) entry which is preliminary data.</text>
</comment>
<reference evidence="3" key="1">
    <citation type="journal article" date="2019" name="Int. J. Syst. Evol. Microbiol.">
        <title>The Global Catalogue of Microorganisms (GCM) 10K type strain sequencing project: providing services to taxonomists for standard genome sequencing and annotation.</title>
        <authorList>
            <consortium name="The Broad Institute Genomics Platform"/>
            <consortium name="The Broad Institute Genome Sequencing Center for Infectious Disease"/>
            <person name="Wu L."/>
            <person name="Ma J."/>
        </authorList>
    </citation>
    <scope>NUCLEOTIDE SEQUENCE [LARGE SCALE GENOMIC DNA]</scope>
    <source>
        <strain evidence="3">JCM 18961</strain>
    </source>
</reference>
<accession>A0ABP8Y8G9</accession>
<sequence>MVNLGRRQDTRQPDGSGEDPVVRQYRFLLREAAPEAVEEAHIQAMTRLSPEQRLIILTSIQHGLLAGQRLSSEDISKMARLIVLGERRSPNAFISTCDPVVLRALSDAVIHTEASFGLFGQYATWDGVDPAPEDDAEWASAGFNPDSGRWNVARGTGRDDSGIVHGAGGGWGGGDGGGAG</sequence>
<proteinExistence type="predicted"/>
<gene>
    <name evidence="2" type="ORF">GCM10025782_20700</name>
</gene>
<evidence type="ECO:0000256" key="1">
    <source>
        <dbReference type="SAM" id="MobiDB-lite"/>
    </source>
</evidence>
<dbReference type="RefSeq" id="WP_345503060.1">
    <property type="nucleotide sequence ID" value="NZ_BAABLO010000009.1"/>
</dbReference>
<dbReference type="EMBL" id="BAABLO010000009">
    <property type="protein sequence ID" value="GAA4722708.1"/>
    <property type="molecule type" value="Genomic_DNA"/>
</dbReference>
<feature type="compositionally biased region" description="Gly residues" evidence="1">
    <location>
        <begin position="165"/>
        <end position="180"/>
    </location>
</feature>
<protein>
    <submittedName>
        <fullName evidence="2">Uncharacterized protein</fullName>
    </submittedName>
</protein>